<gene>
    <name evidence="2" type="ORF">AAD027_02170</name>
</gene>
<feature type="signal peptide" evidence="1">
    <location>
        <begin position="1"/>
        <end position="25"/>
    </location>
</feature>
<evidence type="ECO:0000313" key="2">
    <source>
        <dbReference type="EMBL" id="MEL1263173.1"/>
    </source>
</evidence>
<dbReference type="Proteomes" id="UP001459204">
    <property type="component" value="Unassembled WGS sequence"/>
</dbReference>
<keyword evidence="3" id="KW-1185">Reference proteome</keyword>
<proteinExistence type="predicted"/>
<organism evidence="2 3">
    <name type="scientific">Pseudoxanthomonas putridarboris</name>
    <dbReference type="NCBI Taxonomy" id="752605"/>
    <lineage>
        <taxon>Bacteria</taxon>
        <taxon>Pseudomonadati</taxon>
        <taxon>Pseudomonadota</taxon>
        <taxon>Gammaproteobacteria</taxon>
        <taxon>Lysobacterales</taxon>
        <taxon>Lysobacteraceae</taxon>
        <taxon>Pseudoxanthomonas</taxon>
    </lineage>
</organism>
<accession>A0ABU9IW45</accession>
<name>A0ABU9IW45_9GAMM</name>
<evidence type="ECO:0000256" key="1">
    <source>
        <dbReference type="SAM" id="SignalP"/>
    </source>
</evidence>
<reference evidence="2 3" key="1">
    <citation type="submission" date="2024-04" db="EMBL/GenBank/DDBJ databases">
        <title>Draft genome sequence of Pseudoxanthomonas putridarboris WD12.</title>
        <authorList>
            <person name="Oh J."/>
        </authorList>
    </citation>
    <scope>NUCLEOTIDE SEQUENCE [LARGE SCALE GENOMIC DNA]</scope>
    <source>
        <strain evidence="2 3">WD12</strain>
    </source>
</reference>
<comment type="caution">
    <text evidence="2">The sequence shown here is derived from an EMBL/GenBank/DDBJ whole genome shotgun (WGS) entry which is preliminary data.</text>
</comment>
<dbReference type="EMBL" id="JBBWWT010000001">
    <property type="protein sequence ID" value="MEL1263173.1"/>
    <property type="molecule type" value="Genomic_DNA"/>
</dbReference>
<keyword evidence="1" id="KW-0732">Signal</keyword>
<dbReference type="RefSeq" id="WP_341724366.1">
    <property type="nucleotide sequence ID" value="NZ_JBBWWT010000001.1"/>
</dbReference>
<sequence length="131" mass="14125">MRPSSVLSLAVALPLLLAALPPAHAQAPMRYLHLVNRAHDRLVSVAVAAPGSQDFRPLPLGEPLPGGGGSATVEIAGDACRYDVRFVFRNGRGMLYPDVDVCRHDRLTVRPLPRRDRTDAERALVDAADPS</sequence>
<protein>
    <submittedName>
        <fullName evidence="2">Uncharacterized protein</fullName>
    </submittedName>
</protein>
<evidence type="ECO:0000313" key="3">
    <source>
        <dbReference type="Proteomes" id="UP001459204"/>
    </source>
</evidence>
<feature type="chain" id="PRO_5046121237" evidence="1">
    <location>
        <begin position="26"/>
        <end position="131"/>
    </location>
</feature>